<accession>A0AA38LM88</accession>
<dbReference type="AlphaFoldDB" id="A0AA38LM88"/>
<sequence length="59" mass="7060">DVKQLERAYLEREKGKMIYMVDDEEVENMDIEHIEGTHEVLDSVDEKSYAYHEPMKTNK</sequence>
<feature type="non-terminal residue" evidence="1">
    <location>
        <position position="59"/>
    </location>
</feature>
<organism evidence="1 2">
    <name type="scientific">Taxus chinensis</name>
    <name type="common">Chinese yew</name>
    <name type="synonym">Taxus wallichiana var. chinensis</name>
    <dbReference type="NCBI Taxonomy" id="29808"/>
    <lineage>
        <taxon>Eukaryota</taxon>
        <taxon>Viridiplantae</taxon>
        <taxon>Streptophyta</taxon>
        <taxon>Embryophyta</taxon>
        <taxon>Tracheophyta</taxon>
        <taxon>Spermatophyta</taxon>
        <taxon>Pinopsida</taxon>
        <taxon>Pinidae</taxon>
        <taxon>Conifers II</taxon>
        <taxon>Cupressales</taxon>
        <taxon>Taxaceae</taxon>
        <taxon>Taxus</taxon>
    </lineage>
</organism>
<evidence type="ECO:0000313" key="1">
    <source>
        <dbReference type="EMBL" id="KAH9327395.1"/>
    </source>
</evidence>
<keyword evidence="2" id="KW-1185">Reference proteome</keyword>
<gene>
    <name evidence="1" type="ORF">KI387_007573</name>
</gene>
<comment type="caution">
    <text evidence="1">The sequence shown here is derived from an EMBL/GenBank/DDBJ whole genome shotgun (WGS) entry which is preliminary data.</text>
</comment>
<feature type="non-terminal residue" evidence="1">
    <location>
        <position position="1"/>
    </location>
</feature>
<protein>
    <submittedName>
        <fullName evidence="1">Uncharacterized protein</fullName>
    </submittedName>
</protein>
<evidence type="ECO:0000313" key="2">
    <source>
        <dbReference type="Proteomes" id="UP000824469"/>
    </source>
</evidence>
<proteinExistence type="predicted"/>
<reference evidence="1 2" key="1">
    <citation type="journal article" date="2021" name="Nat. Plants">
        <title>The Taxus genome provides insights into paclitaxel biosynthesis.</title>
        <authorList>
            <person name="Xiong X."/>
            <person name="Gou J."/>
            <person name="Liao Q."/>
            <person name="Li Y."/>
            <person name="Zhou Q."/>
            <person name="Bi G."/>
            <person name="Li C."/>
            <person name="Du R."/>
            <person name="Wang X."/>
            <person name="Sun T."/>
            <person name="Guo L."/>
            <person name="Liang H."/>
            <person name="Lu P."/>
            <person name="Wu Y."/>
            <person name="Zhang Z."/>
            <person name="Ro D.K."/>
            <person name="Shang Y."/>
            <person name="Huang S."/>
            <person name="Yan J."/>
        </authorList>
    </citation>
    <scope>NUCLEOTIDE SEQUENCE [LARGE SCALE GENOMIC DNA]</scope>
    <source>
        <strain evidence="1">Ta-2019</strain>
    </source>
</reference>
<name>A0AA38LM88_TAXCH</name>
<dbReference type="EMBL" id="JAHRHJ020000002">
    <property type="protein sequence ID" value="KAH9327395.1"/>
    <property type="molecule type" value="Genomic_DNA"/>
</dbReference>
<dbReference type="Proteomes" id="UP000824469">
    <property type="component" value="Unassembled WGS sequence"/>
</dbReference>